<sequence length="244" mass="28799">MSRYLITDEDFDLMNQVAVIQVQNEIVDSKWEYEKKANRQDFFKLSSKPWSSNIKDRLKKSARDMIPTEIKSLRLTKEGCKHYACPSIVYIKHLGEIDINKVDVASLVKDDMPDVSEYCFQKYRRRLIERDNPRMKSPFDHIGNLQWRKMSDGHMGCSQDNEIFRNWALYPWTRAKTFKDGVTNAPPLVLHDDNQFDMTEKYCRFKGVSYKKADEGKHNDDCYVSRGQAVAETILGYWPRDLYR</sequence>
<protein>
    <submittedName>
        <fullName evidence="1">Uncharacterized protein U1</fullName>
    </submittedName>
</protein>
<evidence type="ECO:0000313" key="1">
    <source>
        <dbReference type="EMBL" id="ADI40452.1"/>
    </source>
</evidence>
<proteinExistence type="predicted"/>
<dbReference type="EMBL" id="GQ923581">
    <property type="protein sequence ID" value="ADI40452.1"/>
    <property type="molecule type" value="Genomic_DNA"/>
</dbReference>
<dbReference type="AlphaFoldDB" id="D7P5L8"/>
<gene>
    <name evidence="1" type="primary">U1</name>
</gene>
<name>D7P5L8_HYPDD</name>
<accession>D7P5L8</accession>
<organism evidence="1">
    <name type="scientific">Hyposoter didymator</name>
    <name type="common">Parasitoid wasp</name>
    <name type="synonym">Ichneumon didymator</name>
    <dbReference type="NCBI Taxonomy" id="260305"/>
    <lineage>
        <taxon>Eukaryota</taxon>
        <taxon>Metazoa</taxon>
        <taxon>Ecdysozoa</taxon>
        <taxon>Arthropoda</taxon>
        <taxon>Hexapoda</taxon>
        <taxon>Insecta</taxon>
        <taxon>Pterygota</taxon>
        <taxon>Neoptera</taxon>
        <taxon>Endopterygota</taxon>
        <taxon>Hymenoptera</taxon>
        <taxon>Apocrita</taxon>
        <taxon>Ichneumonoidea</taxon>
        <taxon>Ichneumonidae</taxon>
        <taxon>Campopleginae</taxon>
        <taxon>Dusona group</taxon>
        <taxon>Hyposoter</taxon>
    </lineage>
</organism>
<reference evidence="1" key="1">
    <citation type="journal article" date="2010" name="PLoS Pathog.">
        <title>Analysis of virion structural components reveals vestiges of the ancestral ichnovirus genome.</title>
        <authorList>
            <person name="Volkoff A.-N."/>
            <person name="Jouan V."/>
            <person name="Urbach S."/>
            <person name="Samain S."/>
            <person name="Bergoin M."/>
            <person name="Wincker P."/>
            <person name="Demettre E."/>
            <person name="Cousserans F."/>
            <person name="Provost B."/>
            <person name="Coulibaly F."/>
            <person name="Legeai F."/>
            <person name="Beliveau C."/>
            <person name="Cusson M."/>
            <person name="Gyapay G."/>
            <person name="Drezen J.-M."/>
        </authorList>
    </citation>
    <scope>NUCLEOTIDE SEQUENCE</scope>
</reference>